<dbReference type="Pfam" id="PF07714">
    <property type="entry name" value="PK_Tyr_Ser-Thr"/>
    <property type="match status" value="1"/>
</dbReference>
<organism evidence="2 3">
    <name type="scientific">Ceratodon purpureus</name>
    <name type="common">Fire moss</name>
    <name type="synonym">Dicranum purpureum</name>
    <dbReference type="NCBI Taxonomy" id="3225"/>
    <lineage>
        <taxon>Eukaryota</taxon>
        <taxon>Viridiplantae</taxon>
        <taxon>Streptophyta</taxon>
        <taxon>Embryophyta</taxon>
        <taxon>Bryophyta</taxon>
        <taxon>Bryophytina</taxon>
        <taxon>Bryopsida</taxon>
        <taxon>Dicranidae</taxon>
        <taxon>Pseudoditrichales</taxon>
        <taxon>Ditrichaceae</taxon>
        <taxon>Ceratodon</taxon>
    </lineage>
</organism>
<proteinExistence type="predicted"/>
<dbReference type="GO" id="GO:0004674">
    <property type="term" value="F:protein serine/threonine kinase activity"/>
    <property type="evidence" value="ECO:0007669"/>
    <property type="project" value="TreeGrafter"/>
</dbReference>
<dbReference type="InterPro" id="IPR011009">
    <property type="entry name" value="Kinase-like_dom_sf"/>
</dbReference>
<evidence type="ECO:0000313" key="3">
    <source>
        <dbReference type="Proteomes" id="UP000822688"/>
    </source>
</evidence>
<dbReference type="AlphaFoldDB" id="A0A8T0IT20"/>
<dbReference type="InterPro" id="IPR008271">
    <property type="entry name" value="Ser/Thr_kinase_AS"/>
</dbReference>
<evidence type="ECO:0000313" key="2">
    <source>
        <dbReference type="EMBL" id="KAG0586225.1"/>
    </source>
</evidence>
<dbReference type="Gene3D" id="1.10.510.10">
    <property type="entry name" value="Transferase(Phosphotransferase) domain 1"/>
    <property type="match status" value="1"/>
</dbReference>
<dbReference type="PROSITE" id="PS00108">
    <property type="entry name" value="PROTEIN_KINASE_ST"/>
    <property type="match status" value="1"/>
</dbReference>
<accession>A0A8T0IT20</accession>
<dbReference type="PROSITE" id="PS50011">
    <property type="entry name" value="PROTEIN_KINASE_DOM"/>
    <property type="match status" value="1"/>
</dbReference>
<dbReference type="GO" id="GO:0005524">
    <property type="term" value="F:ATP binding"/>
    <property type="evidence" value="ECO:0007669"/>
    <property type="project" value="InterPro"/>
</dbReference>
<dbReference type="InterPro" id="IPR000719">
    <property type="entry name" value="Prot_kinase_dom"/>
</dbReference>
<dbReference type="SMART" id="SM00220">
    <property type="entry name" value="S_TKc"/>
    <property type="match status" value="1"/>
</dbReference>
<feature type="domain" description="Protein kinase" evidence="1">
    <location>
        <begin position="237"/>
        <end position="510"/>
    </location>
</feature>
<dbReference type="CDD" id="cd13999">
    <property type="entry name" value="STKc_MAP3K-like"/>
    <property type="match status" value="1"/>
</dbReference>
<dbReference type="InterPro" id="IPR001245">
    <property type="entry name" value="Ser-Thr/Tyr_kinase_cat_dom"/>
</dbReference>
<gene>
    <name evidence="2" type="ORF">KC19_2G073600</name>
</gene>
<name>A0A8T0IT20_CERPU</name>
<dbReference type="PANTHER" id="PTHR44329:SF260">
    <property type="entry name" value="PROTEIN KINASE DOMAIN-CONTAINING PROTEIN"/>
    <property type="match status" value="1"/>
</dbReference>
<dbReference type="Proteomes" id="UP000822688">
    <property type="component" value="Chromosome 2"/>
</dbReference>
<keyword evidence="3" id="KW-1185">Reference proteome</keyword>
<sequence>MAPSRLDSPDSSDSAEVGYAASMETLDSYWKLGDDCVVAVQKTSLRKFNNEQCGYLVDKLQVVVQSARLFLEVLRAEGLRSYVDVAKQVETFKLLLALAKQVESFVQGCCKDSWIQSAMTLTNVWEYVASVGFHLVLCRVAFCMECAATGGLTLNEVEEIHKAEVEVVKKKAFADVDTLFEKVILEMPSLSSENKDLACYLIQRLKQVKPIPASGLHVSGSPSEGSSGFLGRLFKWVKPGGQLGRGASGTVDKAIWLGTPVAKKTFFGTENPDFMKEVEVLSPLCHPNVMSVFCSAKNKKSCSIIMELMDEDLYHLMQRRLEENNPPPFPILEAVDIMLQIGEGVKYLHNQRVVHRDLKSMNILVKTLDGYVHAKVADFGLSQTKEKSVRYSSLTYNVGSSRWMPPEIIKLDTRDTGSSAMTRTQKHPLKCDSYSFGMVCFEILTGDVPYPTIHNLKEVKKLIIQGQRPQLPKDCKNCPPMLIDLIEKCWSWNPEERPTFTTICSVLKYMKYSLMRSGEFLLLLATKKICF</sequence>
<protein>
    <recommendedName>
        <fullName evidence="1">Protein kinase domain-containing protein</fullName>
    </recommendedName>
</protein>
<dbReference type="SUPFAM" id="SSF56112">
    <property type="entry name" value="Protein kinase-like (PK-like)"/>
    <property type="match status" value="1"/>
</dbReference>
<reference evidence="2" key="1">
    <citation type="submission" date="2020-06" db="EMBL/GenBank/DDBJ databases">
        <title>WGS assembly of Ceratodon purpureus strain R40.</title>
        <authorList>
            <person name="Carey S.B."/>
            <person name="Jenkins J."/>
            <person name="Shu S."/>
            <person name="Lovell J.T."/>
            <person name="Sreedasyam A."/>
            <person name="Maumus F."/>
            <person name="Tiley G.P."/>
            <person name="Fernandez-Pozo N."/>
            <person name="Barry K."/>
            <person name="Chen C."/>
            <person name="Wang M."/>
            <person name="Lipzen A."/>
            <person name="Daum C."/>
            <person name="Saski C.A."/>
            <person name="Payton A.C."/>
            <person name="Mcbreen J.C."/>
            <person name="Conrad R.E."/>
            <person name="Kollar L.M."/>
            <person name="Olsson S."/>
            <person name="Huttunen S."/>
            <person name="Landis J.B."/>
            <person name="Wickett N.J."/>
            <person name="Johnson M.G."/>
            <person name="Rensing S.A."/>
            <person name="Grimwood J."/>
            <person name="Schmutz J."/>
            <person name="Mcdaniel S.F."/>
        </authorList>
    </citation>
    <scope>NUCLEOTIDE SEQUENCE</scope>
    <source>
        <strain evidence="2">R40</strain>
    </source>
</reference>
<dbReference type="InterPro" id="IPR051681">
    <property type="entry name" value="Ser/Thr_Kinases-Pseudokinases"/>
</dbReference>
<dbReference type="PANTHER" id="PTHR44329">
    <property type="entry name" value="SERINE/THREONINE-PROTEIN KINASE TNNI3K-RELATED"/>
    <property type="match status" value="1"/>
</dbReference>
<dbReference type="EMBL" id="CM026422">
    <property type="protein sequence ID" value="KAG0586225.1"/>
    <property type="molecule type" value="Genomic_DNA"/>
</dbReference>
<comment type="caution">
    <text evidence="2">The sequence shown here is derived from an EMBL/GenBank/DDBJ whole genome shotgun (WGS) entry which is preliminary data.</text>
</comment>
<evidence type="ECO:0000259" key="1">
    <source>
        <dbReference type="PROSITE" id="PS50011"/>
    </source>
</evidence>